<sequence>MCDNNQEDDLLADLFFQCAWPQDEYGQSLHFMKYQCDFNLACLRTLYRDPFDIIINVDIFQDGHLTTYVAFLTYFNGLLMTLRFMCDVLCYFIFSELKLSIKPQNGLIKYLRDNEAELSKFPLIFSSLKSLNQEMKDLNKYVNYNKHEAQSDFEVVSNGDAVIEYSFMSTPLHGVGQSINKESLEVAEALYNNITQLSHRNCANKALI</sequence>
<reference evidence="2" key="1">
    <citation type="submission" date="2016-10" db="EMBL/GenBank/DDBJ databases">
        <authorList>
            <person name="Varghese N."/>
            <person name="Submissions S."/>
        </authorList>
    </citation>
    <scope>NUCLEOTIDE SEQUENCE [LARGE SCALE GENOMIC DNA]</scope>
    <source>
        <strain evidence="2">DSM 8344</strain>
    </source>
</reference>
<protein>
    <submittedName>
        <fullName evidence="1">Uncharacterized protein</fullName>
    </submittedName>
</protein>
<evidence type="ECO:0000313" key="2">
    <source>
        <dbReference type="Proteomes" id="UP000198656"/>
    </source>
</evidence>
<gene>
    <name evidence="1" type="ORF">SAMN05443529_116104</name>
</gene>
<organism evidence="1 2">
    <name type="scientific">Desulfosporosinus hippei DSM 8344</name>
    <dbReference type="NCBI Taxonomy" id="1121419"/>
    <lineage>
        <taxon>Bacteria</taxon>
        <taxon>Bacillati</taxon>
        <taxon>Bacillota</taxon>
        <taxon>Clostridia</taxon>
        <taxon>Eubacteriales</taxon>
        <taxon>Desulfitobacteriaceae</taxon>
        <taxon>Desulfosporosinus</taxon>
    </lineage>
</organism>
<keyword evidence="2" id="KW-1185">Reference proteome</keyword>
<proteinExistence type="predicted"/>
<dbReference type="AlphaFoldDB" id="A0A1G8EAM0"/>
<dbReference type="Proteomes" id="UP000198656">
    <property type="component" value="Unassembled WGS sequence"/>
</dbReference>
<dbReference type="EMBL" id="FNCP01000016">
    <property type="protein sequence ID" value="SDH66907.1"/>
    <property type="molecule type" value="Genomic_DNA"/>
</dbReference>
<name>A0A1G8EAM0_9FIRM</name>
<accession>A0A1G8EAM0</accession>
<evidence type="ECO:0000313" key="1">
    <source>
        <dbReference type="EMBL" id="SDH66907.1"/>
    </source>
</evidence>